<keyword evidence="2 6" id="KW-0819">tRNA processing</keyword>
<dbReference type="GO" id="GO:0030677">
    <property type="term" value="C:ribonuclease P complex"/>
    <property type="evidence" value="ECO:0007669"/>
    <property type="project" value="UniProtKB-UniRule"/>
</dbReference>
<evidence type="ECO:0000313" key="7">
    <source>
        <dbReference type="EMBL" id="PUA33414.1"/>
    </source>
</evidence>
<keyword evidence="1 6" id="KW-0963">Cytoplasm</keyword>
<dbReference type="NCBIfam" id="NF046110">
    <property type="entry name" value="RNaseP1Mthb"/>
    <property type="match status" value="1"/>
</dbReference>
<dbReference type="Pfam" id="PF01868">
    <property type="entry name" value="RNase_P-MRP_p29"/>
    <property type="match status" value="1"/>
</dbReference>
<protein>
    <recommendedName>
        <fullName evidence="6">Ribonuclease P protein component 1</fullName>
        <shortName evidence="6">RNase P component 1</shortName>
        <ecNumber evidence="6">3.1.26.5</ecNumber>
    </recommendedName>
    <alternativeName>
        <fullName evidence="6">Rpp29</fullName>
    </alternativeName>
</protein>
<evidence type="ECO:0000256" key="2">
    <source>
        <dbReference type="ARBA" id="ARBA00022694"/>
    </source>
</evidence>
<evidence type="ECO:0000256" key="1">
    <source>
        <dbReference type="ARBA" id="ARBA00022490"/>
    </source>
</evidence>
<evidence type="ECO:0000313" key="8">
    <source>
        <dbReference type="Proteomes" id="UP000244093"/>
    </source>
</evidence>
<dbReference type="GO" id="GO:0001682">
    <property type="term" value="P:tRNA 5'-leader removal"/>
    <property type="evidence" value="ECO:0007669"/>
    <property type="project" value="UniProtKB-UniRule"/>
</dbReference>
<comment type="similarity">
    <text evidence="6">Belongs to the eukaryotic/archaeal RNase P protein component 1 family.</text>
</comment>
<dbReference type="EC" id="3.1.26.5" evidence="6"/>
<dbReference type="GO" id="GO:0004526">
    <property type="term" value="F:ribonuclease P activity"/>
    <property type="evidence" value="ECO:0007669"/>
    <property type="project" value="UniProtKB-UniRule"/>
</dbReference>
<name>A0A2R7Y7A2_9CREN</name>
<dbReference type="InterPro" id="IPR036980">
    <property type="entry name" value="RNase_P/MRP_Rpp29_sf"/>
</dbReference>
<keyword evidence="3 6" id="KW-0540">Nuclease</keyword>
<evidence type="ECO:0000256" key="6">
    <source>
        <dbReference type="HAMAP-Rule" id="MF_00754"/>
    </source>
</evidence>
<dbReference type="AlphaFoldDB" id="A0A2R7Y7A2"/>
<dbReference type="GO" id="GO:0003723">
    <property type="term" value="F:RNA binding"/>
    <property type="evidence" value="ECO:0007669"/>
    <property type="project" value="InterPro"/>
</dbReference>
<accession>A0A2R7Y7A2</accession>
<reference evidence="7 8" key="1">
    <citation type="journal article" date="2018" name="Syst. Appl. Microbiol.">
        <title>A new symbiotic nanoarchaeote (Candidatus Nanoclepta minutus) and its host (Zestosphaera tikiterensis gen. nov., sp. nov.) from a New Zealand hot spring.</title>
        <authorList>
            <person name="St John E."/>
            <person name="Liu Y."/>
            <person name="Podar M."/>
            <person name="Stott M.B."/>
            <person name="Meneghin J."/>
            <person name="Chen Z."/>
            <person name="Lagutin K."/>
            <person name="Mitchell K."/>
            <person name="Reysenbach A.L."/>
        </authorList>
    </citation>
    <scope>NUCLEOTIDE SEQUENCE [LARGE SCALE GENOMIC DNA]</scope>
    <source>
        <strain evidence="7">NZ3</strain>
    </source>
</reference>
<dbReference type="HAMAP" id="MF_00754">
    <property type="entry name" value="RNase_P_1"/>
    <property type="match status" value="1"/>
</dbReference>
<evidence type="ECO:0000256" key="3">
    <source>
        <dbReference type="ARBA" id="ARBA00022722"/>
    </source>
</evidence>
<dbReference type="SUPFAM" id="SSF101744">
    <property type="entry name" value="Rof/RNase P subunit-like"/>
    <property type="match status" value="1"/>
</dbReference>
<keyword evidence="4 6" id="KW-0255">Endonuclease</keyword>
<dbReference type="Proteomes" id="UP000244093">
    <property type="component" value="Unassembled WGS sequence"/>
</dbReference>
<evidence type="ECO:0000256" key="5">
    <source>
        <dbReference type="ARBA" id="ARBA00022801"/>
    </source>
</evidence>
<evidence type="ECO:0000256" key="4">
    <source>
        <dbReference type="ARBA" id="ARBA00022759"/>
    </source>
</evidence>
<comment type="catalytic activity">
    <reaction evidence="6">
        <text>Endonucleolytic cleavage of RNA, removing 5'-extranucleotides from tRNA precursor.</text>
        <dbReference type="EC" id="3.1.26.5"/>
    </reaction>
</comment>
<keyword evidence="5 6" id="KW-0378">Hydrolase</keyword>
<dbReference type="InterPro" id="IPR002730">
    <property type="entry name" value="Rpp29/RNP1"/>
</dbReference>
<comment type="caution">
    <text evidence="7">The sequence shown here is derived from an EMBL/GenBank/DDBJ whole genome shotgun (WGS) entry which is preliminary data.</text>
</comment>
<dbReference type="Gene3D" id="2.30.30.210">
    <property type="entry name" value="Ribonuclease P/MRP, subunit p29"/>
    <property type="match status" value="1"/>
</dbReference>
<proteinExistence type="inferred from homology"/>
<comment type="subunit">
    <text evidence="6">Consists of a catalytic RNA component and at least 4-5 protein subunits.</text>
</comment>
<dbReference type="GO" id="GO:0005737">
    <property type="term" value="C:cytoplasm"/>
    <property type="evidence" value="ECO:0007669"/>
    <property type="project" value="UniProtKB-SubCell"/>
</dbReference>
<organism evidence="7 8">
    <name type="scientific">Zestosphaera tikiterensis</name>
    <dbReference type="NCBI Taxonomy" id="1973259"/>
    <lineage>
        <taxon>Archaea</taxon>
        <taxon>Thermoproteota</taxon>
        <taxon>Thermoprotei</taxon>
        <taxon>Desulfurococcales</taxon>
        <taxon>Desulfurococcaceae</taxon>
        <taxon>Zestosphaera</taxon>
    </lineage>
</organism>
<comment type="subcellular location">
    <subcellularLocation>
        <location evidence="6">Cytoplasm</location>
    </subcellularLocation>
</comment>
<dbReference type="InterPro" id="IPR023538">
    <property type="entry name" value="RNP1"/>
</dbReference>
<comment type="function">
    <text evidence="6">Part of ribonuclease P, a protein complex that generates mature tRNA molecules by cleaving their 5'-ends.</text>
</comment>
<gene>
    <name evidence="6" type="primary">rnp1</name>
    <name evidence="7" type="ORF">B7O98_03045</name>
</gene>
<sequence>MFLKRSRRNLIYHELIGLQVIVKDHTDPSLMGVKGLVVDETQNMLEIERLDDGRRLKVPKAGGAYLFKLENNSFVLVNGDKLLGRPEDRLKRVVGG</sequence>
<dbReference type="SMART" id="SM00538">
    <property type="entry name" value="POP4"/>
    <property type="match status" value="1"/>
</dbReference>
<dbReference type="InterPro" id="IPR023534">
    <property type="entry name" value="Rof/RNase_P-like"/>
</dbReference>
<dbReference type="EMBL" id="NBVN01000002">
    <property type="protein sequence ID" value="PUA33414.1"/>
    <property type="molecule type" value="Genomic_DNA"/>
</dbReference>